<organism evidence="1 2">
    <name type="scientific">Segatella copri</name>
    <dbReference type="NCBI Taxonomy" id="165179"/>
    <lineage>
        <taxon>Bacteria</taxon>
        <taxon>Pseudomonadati</taxon>
        <taxon>Bacteroidota</taxon>
        <taxon>Bacteroidia</taxon>
        <taxon>Bacteroidales</taxon>
        <taxon>Prevotellaceae</taxon>
        <taxon>Segatella</taxon>
    </lineage>
</organism>
<protein>
    <submittedName>
        <fullName evidence="1">Uncharacterized protein</fullName>
    </submittedName>
</protein>
<reference evidence="1 2" key="1">
    <citation type="submission" date="2019-09" db="EMBL/GenBank/DDBJ databases">
        <title>Distinct polysaccharide growth profiles of human intestinal Prevotella copri isolates.</title>
        <authorList>
            <person name="Fehlner-Peach H."/>
            <person name="Magnabosco C."/>
            <person name="Raghavan V."/>
            <person name="Scher J.U."/>
            <person name="Tett A."/>
            <person name="Cox L.M."/>
            <person name="Gottsegen C."/>
            <person name="Watters A."/>
            <person name="Wiltshire- Gordon J.D."/>
            <person name="Segata N."/>
            <person name="Bonneau R."/>
            <person name="Littman D.R."/>
        </authorList>
    </citation>
    <scope>NUCLEOTIDE SEQUENCE [LARGE SCALE GENOMIC DNA]</scope>
    <source>
        <strain evidence="2">iAA917</strain>
    </source>
</reference>
<dbReference type="RefSeq" id="WP_153091088.1">
    <property type="nucleotide sequence ID" value="NZ_VZAH01000116.1"/>
</dbReference>
<accession>A0A6G1VNN0</accession>
<evidence type="ECO:0000313" key="2">
    <source>
        <dbReference type="Proteomes" id="UP000477980"/>
    </source>
</evidence>
<name>A0A6G1VNN0_9BACT</name>
<gene>
    <name evidence="1" type="ORF">F7D25_11960</name>
</gene>
<dbReference type="OrthoDB" id="1297128at2"/>
<sequence>MAKYYVEVIFTNRRPNCAIGIRNSSYYRSNGRQDTFTFRNNGFTIEAERSCSYSDGSILNSSQNSLNGQILKGLLVYYALASDFPKLKNISILRKRQRRFGDFVYTETLVFQQPLTPGIVRNLHLSQADVNEILEETDKGIAVRTALSYWLKGVNSQDRYFKFDRYWKAFDRLLLHQGNTTRECDGIQAMKALIRGNAGLFVKSTAMTNTASDGYIRKFSWNKLLYKCSKRYTKPEDICRRATEYSDSRAIRLFQSLVYGPKVQTVLSSAGLWTNVVNHFAANNATICDIDIVLLLSLSYTYYLRCKLFHGEVPDSTFKLKPTDEDWEIEELGKLLEIVVFELLEHNHIFR</sequence>
<dbReference type="Proteomes" id="UP000477980">
    <property type="component" value="Unassembled WGS sequence"/>
</dbReference>
<comment type="caution">
    <text evidence="1">The sequence shown here is derived from an EMBL/GenBank/DDBJ whole genome shotgun (WGS) entry which is preliminary data.</text>
</comment>
<evidence type="ECO:0000313" key="1">
    <source>
        <dbReference type="EMBL" id="MQP15107.1"/>
    </source>
</evidence>
<dbReference type="AlphaFoldDB" id="A0A6G1VNN0"/>
<proteinExistence type="predicted"/>
<dbReference type="EMBL" id="VZAH01000116">
    <property type="protein sequence ID" value="MQP15107.1"/>
    <property type="molecule type" value="Genomic_DNA"/>
</dbReference>